<evidence type="ECO:0000259" key="7">
    <source>
        <dbReference type="PROSITE" id="PS50157"/>
    </source>
</evidence>
<dbReference type="GO" id="GO:0000981">
    <property type="term" value="F:DNA-binding transcription factor activity, RNA polymerase II-specific"/>
    <property type="evidence" value="ECO:0007669"/>
    <property type="project" value="TreeGrafter"/>
</dbReference>
<feature type="region of interest" description="Disordered" evidence="6">
    <location>
        <begin position="297"/>
        <end position="317"/>
    </location>
</feature>
<evidence type="ECO:0000256" key="4">
    <source>
        <dbReference type="ARBA" id="ARBA00022833"/>
    </source>
</evidence>
<keyword evidence="3 5" id="KW-0863">Zinc-finger</keyword>
<proteinExistence type="predicted"/>
<keyword evidence="2" id="KW-0677">Repeat</keyword>
<dbReference type="Gene3D" id="3.30.160.60">
    <property type="entry name" value="Classic Zinc Finger"/>
    <property type="match status" value="1"/>
</dbReference>
<dbReference type="GO" id="GO:0008270">
    <property type="term" value="F:zinc ion binding"/>
    <property type="evidence" value="ECO:0007669"/>
    <property type="project" value="UniProtKB-KW"/>
</dbReference>
<feature type="domain" description="C2H2-type" evidence="7">
    <location>
        <begin position="375"/>
        <end position="403"/>
    </location>
</feature>
<evidence type="ECO:0000256" key="6">
    <source>
        <dbReference type="SAM" id="MobiDB-lite"/>
    </source>
</evidence>
<name>A0A9P7UPF9_9AGAR</name>
<dbReference type="SUPFAM" id="SSF57667">
    <property type="entry name" value="beta-beta-alpha zinc fingers"/>
    <property type="match status" value="1"/>
</dbReference>
<dbReference type="PANTHER" id="PTHR19818:SF139">
    <property type="entry name" value="PAIR-RULE PROTEIN ODD-PAIRED"/>
    <property type="match status" value="1"/>
</dbReference>
<dbReference type="GO" id="GO:0000978">
    <property type="term" value="F:RNA polymerase II cis-regulatory region sequence-specific DNA binding"/>
    <property type="evidence" value="ECO:0007669"/>
    <property type="project" value="TreeGrafter"/>
</dbReference>
<evidence type="ECO:0000313" key="9">
    <source>
        <dbReference type="Proteomes" id="UP001049176"/>
    </source>
</evidence>
<feature type="compositionally biased region" description="Polar residues" evidence="6">
    <location>
        <begin position="307"/>
        <end position="317"/>
    </location>
</feature>
<organism evidence="8 9">
    <name type="scientific">Marasmius oreades</name>
    <name type="common">fairy-ring Marasmius</name>
    <dbReference type="NCBI Taxonomy" id="181124"/>
    <lineage>
        <taxon>Eukaryota</taxon>
        <taxon>Fungi</taxon>
        <taxon>Dikarya</taxon>
        <taxon>Basidiomycota</taxon>
        <taxon>Agaricomycotina</taxon>
        <taxon>Agaricomycetes</taxon>
        <taxon>Agaricomycetidae</taxon>
        <taxon>Agaricales</taxon>
        <taxon>Marasmiineae</taxon>
        <taxon>Marasmiaceae</taxon>
        <taxon>Marasmius</taxon>
    </lineage>
</organism>
<dbReference type="PANTHER" id="PTHR19818">
    <property type="entry name" value="ZINC FINGER PROTEIN ZIC AND GLI"/>
    <property type="match status" value="1"/>
</dbReference>
<evidence type="ECO:0000256" key="3">
    <source>
        <dbReference type="ARBA" id="ARBA00022771"/>
    </source>
</evidence>
<dbReference type="Proteomes" id="UP001049176">
    <property type="component" value="Chromosome 7"/>
</dbReference>
<dbReference type="InterPro" id="IPR036236">
    <property type="entry name" value="Znf_C2H2_sf"/>
</dbReference>
<protein>
    <recommendedName>
        <fullName evidence="7">C2H2-type domain-containing protein</fullName>
    </recommendedName>
</protein>
<dbReference type="InterPro" id="IPR050329">
    <property type="entry name" value="GLI_C2H2-zinc-finger"/>
</dbReference>
<feature type="compositionally biased region" description="Low complexity" evidence="6">
    <location>
        <begin position="142"/>
        <end position="157"/>
    </location>
</feature>
<dbReference type="KEGG" id="more:E1B28_010937"/>
<evidence type="ECO:0000256" key="5">
    <source>
        <dbReference type="PROSITE-ProRule" id="PRU00042"/>
    </source>
</evidence>
<accession>A0A9P7UPF9</accession>
<dbReference type="GO" id="GO:0005634">
    <property type="term" value="C:nucleus"/>
    <property type="evidence" value="ECO:0007669"/>
    <property type="project" value="UniProtKB-ARBA"/>
</dbReference>
<keyword evidence="9" id="KW-1185">Reference proteome</keyword>
<dbReference type="RefSeq" id="XP_043005708.1">
    <property type="nucleotide sequence ID" value="XM_043155924.1"/>
</dbReference>
<dbReference type="EMBL" id="CM032187">
    <property type="protein sequence ID" value="KAG7089238.1"/>
    <property type="molecule type" value="Genomic_DNA"/>
</dbReference>
<evidence type="ECO:0000313" key="8">
    <source>
        <dbReference type="EMBL" id="KAG7089238.1"/>
    </source>
</evidence>
<dbReference type="InterPro" id="IPR013087">
    <property type="entry name" value="Znf_C2H2_type"/>
</dbReference>
<dbReference type="PROSITE" id="PS00028">
    <property type="entry name" value="ZINC_FINGER_C2H2_1"/>
    <property type="match status" value="1"/>
</dbReference>
<feature type="region of interest" description="Disordered" evidence="6">
    <location>
        <begin position="142"/>
        <end position="167"/>
    </location>
</feature>
<dbReference type="AlphaFoldDB" id="A0A9P7UPF9"/>
<feature type="region of interest" description="Disordered" evidence="6">
    <location>
        <begin position="197"/>
        <end position="236"/>
    </location>
</feature>
<dbReference type="GeneID" id="66080012"/>
<keyword evidence="1" id="KW-0479">Metal-binding</keyword>
<keyword evidence="4" id="KW-0862">Zinc</keyword>
<dbReference type="SMART" id="SM00355">
    <property type="entry name" value="ZnF_C2H2"/>
    <property type="match status" value="2"/>
</dbReference>
<evidence type="ECO:0000256" key="1">
    <source>
        <dbReference type="ARBA" id="ARBA00022723"/>
    </source>
</evidence>
<reference evidence="8" key="1">
    <citation type="journal article" date="2021" name="Genome Biol. Evol.">
        <title>The assembled and annotated genome of the fairy-ring fungus Marasmius oreades.</title>
        <authorList>
            <person name="Hiltunen M."/>
            <person name="Ament-Velasquez S.L."/>
            <person name="Johannesson H."/>
        </authorList>
    </citation>
    <scope>NUCLEOTIDE SEQUENCE</scope>
    <source>
        <strain evidence="8">03SP1</strain>
    </source>
</reference>
<comment type="caution">
    <text evidence="8">The sequence shown here is derived from an EMBL/GenBank/DDBJ whole genome shotgun (WGS) entry which is preliminary data.</text>
</comment>
<feature type="domain" description="C2H2-type" evidence="7">
    <location>
        <begin position="345"/>
        <end position="374"/>
    </location>
</feature>
<dbReference type="PROSITE" id="PS50157">
    <property type="entry name" value="ZINC_FINGER_C2H2_2"/>
    <property type="match status" value="2"/>
</dbReference>
<dbReference type="OrthoDB" id="3437960at2759"/>
<gene>
    <name evidence="8" type="ORF">E1B28_010937</name>
</gene>
<dbReference type="GO" id="GO:0045944">
    <property type="term" value="P:positive regulation of transcription by RNA polymerase II"/>
    <property type="evidence" value="ECO:0007669"/>
    <property type="project" value="UniProtKB-ARBA"/>
</dbReference>
<sequence length="403" mass="44345">MAFPLYSFPFYNAPENNRITVSPQRLPPPVIVDPANHEHPQGCPYLTSYDNPNSPKSPGLSVPLSQMQLNAFQPFSTLQEARSAPHRSNTFTRMTGNASPPLYPYHGIPSLSRASPNGAESHCYRDTNRVRPTIQTEIPIIYSPSDPSSTSSGFLSSVGPPTPNTPAQLRTCPVLRNQPLPSPSDFYASPQTIDPILLQPMEETGRGRQSRSGPRRRSLSQGFTINVQPDPSGRTAYVQRPPPLDGDLGFTLNNLPCLEPDSEPSSLFAERDFDFNVADEVLLGVMLEASNAENAPCASGYHRPENNEGNDGNAAQGSSAFRHIVASEEVVIASKNRRTTQTPRFRCPIKGCRADFTAKHNLKNHLNAHNGVKKYGCESCQRKYTTSHVLKRHKKTCKQAKAK</sequence>
<evidence type="ECO:0000256" key="2">
    <source>
        <dbReference type="ARBA" id="ARBA00022737"/>
    </source>
</evidence>